<dbReference type="InterPro" id="IPR029045">
    <property type="entry name" value="ClpP/crotonase-like_dom_sf"/>
</dbReference>
<keyword evidence="8" id="KW-0576">Peroxisome</keyword>
<comment type="caution">
    <text evidence="10">The sequence shown here is derived from an EMBL/GenBank/DDBJ whole genome shotgun (WGS) entry which is preliminary data.</text>
</comment>
<dbReference type="Pfam" id="PF00378">
    <property type="entry name" value="ECH_1"/>
    <property type="match status" value="1"/>
</dbReference>
<gene>
    <name evidence="10" type="ORF">HII31_03802</name>
</gene>
<evidence type="ECO:0000256" key="9">
    <source>
        <dbReference type="ARBA" id="ARBA00023235"/>
    </source>
</evidence>
<comment type="subcellular location">
    <subcellularLocation>
        <location evidence="1">Peroxisome</location>
    </subcellularLocation>
</comment>
<dbReference type="GO" id="GO:0051750">
    <property type="term" value="F:delta(3,5)-delta(2,4)-dienoyl-CoA isomerase activity"/>
    <property type="evidence" value="ECO:0007669"/>
    <property type="project" value="TreeGrafter"/>
</dbReference>
<evidence type="ECO:0000256" key="1">
    <source>
        <dbReference type="ARBA" id="ARBA00004275"/>
    </source>
</evidence>
<evidence type="ECO:0000256" key="7">
    <source>
        <dbReference type="ARBA" id="ARBA00023098"/>
    </source>
</evidence>
<evidence type="ECO:0000256" key="8">
    <source>
        <dbReference type="ARBA" id="ARBA00023140"/>
    </source>
</evidence>
<dbReference type="GO" id="GO:0005777">
    <property type="term" value="C:peroxisome"/>
    <property type="evidence" value="ECO:0007669"/>
    <property type="project" value="UniProtKB-SubCell"/>
</dbReference>
<evidence type="ECO:0000256" key="2">
    <source>
        <dbReference type="ARBA" id="ARBA00005005"/>
    </source>
</evidence>
<keyword evidence="7" id="KW-0443">Lipid metabolism</keyword>
<name>A0A8H6RQA1_9PEZI</name>
<dbReference type="FunFam" id="3.90.226.10:FF:000024">
    <property type="entry name" value="Delta3,5-delta2,4-dienoyl-CoA isomerase"/>
    <property type="match status" value="1"/>
</dbReference>
<comment type="pathway">
    <text evidence="2">Lipid metabolism; fatty acid beta-oxidation.</text>
</comment>
<evidence type="ECO:0000313" key="10">
    <source>
        <dbReference type="EMBL" id="KAF7194842.1"/>
    </source>
</evidence>
<keyword evidence="11" id="KW-1185">Reference proteome</keyword>
<dbReference type="GO" id="GO:0005739">
    <property type="term" value="C:mitochondrion"/>
    <property type="evidence" value="ECO:0007669"/>
    <property type="project" value="TreeGrafter"/>
</dbReference>
<evidence type="ECO:0000256" key="6">
    <source>
        <dbReference type="ARBA" id="ARBA00023026"/>
    </source>
</evidence>
<keyword evidence="9 10" id="KW-0413">Isomerase</keyword>
<organism evidence="10 11">
    <name type="scientific">Pseudocercospora fuligena</name>
    <dbReference type="NCBI Taxonomy" id="685502"/>
    <lineage>
        <taxon>Eukaryota</taxon>
        <taxon>Fungi</taxon>
        <taxon>Dikarya</taxon>
        <taxon>Ascomycota</taxon>
        <taxon>Pezizomycotina</taxon>
        <taxon>Dothideomycetes</taxon>
        <taxon>Dothideomycetidae</taxon>
        <taxon>Mycosphaerellales</taxon>
        <taxon>Mycosphaerellaceae</taxon>
        <taxon>Pseudocercospora</taxon>
    </lineage>
</organism>
<dbReference type="FunFam" id="1.10.12.10:FF:000004">
    <property type="entry name" value="Delta3,5-delta2,4-dienoyl-CoA isomerase"/>
    <property type="match status" value="1"/>
</dbReference>
<reference evidence="10" key="1">
    <citation type="submission" date="2020-04" db="EMBL/GenBank/DDBJ databases">
        <title>Draft genome resource of the tomato pathogen Pseudocercospora fuligena.</title>
        <authorList>
            <person name="Zaccaron A."/>
        </authorList>
    </citation>
    <scope>NUCLEOTIDE SEQUENCE</scope>
    <source>
        <strain evidence="10">PF001</strain>
    </source>
</reference>
<dbReference type="UniPathway" id="UPA00659"/>
<dbReference type="PANTHER" id="PTHR43149">
    <property type="entry name" value="ENOYL-COA HYDRATASE"/>
    <property type="match status" value="1"/>
</dbReference>
<dbReference type="Gene3D" id="1.10.12.10">
    <property type="entry name" value="Lyase 2-enoyl-coa Hydratase, Chain A, domain 2"/>
    <property type="match status" value="1"/>
</dbReference>
<dbReference type="Gene3D" id="3.90.226.10">
    <property type="entry name" value="2-enoyl-CoA Hydratase, Chain A, domain 1"/>
    <property type="match status" value="1"/>
</dbReference>
<evidence type="ECO:0000313" key="11">
    <source>
        <dbReference type="Proteomes" id="UP000660729"/>
    </source>
</evidence>
<keyword evidence="6" id="KW-0843">Virulence</keyword>
<accession>A0A8H6RQA1</accession>
<dbReference type="EMBL" id="JABCIY010000051">
    <property type="protein sequence ID" value="KAF7194842.1"/>
    <property type="molecule type" value="Genomic_DNA"/>
</dbReference>
<dbReference type="InterPro" id="IPR001753">
    <property type="entry name" value="Enoyl-CoA_hydra/iso"/>
</dbReference>
<dbReference type="GO" id="GO:0006635">
    <property type="term" value="P:fatty acid beta-oxidation"/>
    <property type="evidence" value="ECO:0007669"/>
    <property type="project" value="UniProtKB-UniPathway"/>
</dbReference>
<keyword evidence="4" id="KW-0276">Fatty acid metabolism</keyword>
<dbReference type="Proteomes" id="UP000660729">
    <property type="component" value="Unassembled WGS sequence"/>
</dbReference>
<evidence type="ECO:0000256" key="4">
    <source>
        <dbReference type="ARBA" id="ARBA00022832"/>
    </source>
</evidence>
<dbReference type="InterPro" id="IPR014748">
    <property type="entry name" value="Enoyl-CoA_hydra_C"/>
</dbReference>
<proteinExistence type="inferred from homology"/>
<evidence type="ECO:0000256" key="3">
    <source>
        <dbReference type="ARBA" id="ARBA00005254"/>
    </source>
</evidence>
<keyword evidence="5" id="KW-0007">Acetylation</keyword>
<sequence length="336" mass="36851">MKHGFQQTLIEHSSKWSEDHRLGKGGGDTATERSALHCQQQRAGSLINSSLQSKMSREQDYQFPELLTTFPSAFVAHVQLNRPKKYNSFSPDVFHSLALVFDKLSVDENVRVVLISGVGPHFSAGLDVTAASSGGPVSQPTKTDDIARRTWKVRRHVYDYQNGINAIERCEKPVICLTHGVTFGAAIDLAVAADIRYCAKGVRFSIKEVDVGLAADVGTLSRLPKIGVSYSWAKEVVYTAREFGAQEAEKVGLVSRVAESKEQLLEQGLALANFIATKSPVAVQSSKALLDFSRDRPIEDGLKYTAAWNAAMVQSEDVKKAMMSGIKKTKSTFEKL</sequence>
<evidence type="ECO:0000256" key="5">
    <source>
        <dbReference type="ARBA" id="ARBA00022990"/>
    </source>
</evidence>
<dbReference type="PANTHER" id="PTHR43149:SF1">
    <property type="entry name" value="DELTA(3,5)-DELTA(2,4)-DIENOYL-COA ISOMERASE, MITOCHONDRIAL"/>
    <property type="match status" value="1"/>
</dbReference>
<dbReference type="InterPro" id="IPR045002">
    <property type="entry name" value="Ech1-like"/>
</dbReference>
<comment type="similarity">
    <text evidence="3">Belongs to the enoyl-CoA hydratase/isomerase family.</text>
</comment>
<dbReference type="AlphaFoldDB" id="A0A8H6RQA1"/>
<dbReference type="CDD" id="cd06558">
    <property type="entry name" value="crotonase-like"/>
    <property type="match status" value="1"/>
</dbReference>
<dbReference type="SUPFAM" id="SSF52096">
    <property type="entry name" value="ClpP/crotonase"/>
    <property type="match status" value="1"/>
</dbReference>
<dbReference type="OrthoDB" id="14970at2759"/>
<protein>
    <submittedName>
        <fullName evidence="10">Delta(3,5)-Delta(2,4)-dienoyl-CoA isomerase, mitochondrial</fullName>
    </submittedName>
</protein>